<evidence type="ECO:0000313" key="3">
    <source>
        <dbReference type="EMBL" id="ANH38392.1"/>
    </source>
</evidence>
<evidence type="ECO:0000313" key="4">
    <source>
        <dbReference type="Proteomes" id="UP000077868"/>
    </source>
</evidence>
<evidence type="ECO:0000259" key="2">
    <source>
        <dbReference type="Pfam" id="PF26056"/>
    </source>
</evidence>
<dbReference type="Pfam" id="PF26056">
    <property type="entry name" value="DUF8017"/>
    <property type="match status" value="1"/>
</dbReference>
<dbReference type="InterPro" id="IPR058330">
    <property type="entry name" value="DUF8017"/>
</dbReference>
<evidence type="ECO:0000256" key="1">
    <source>
        <dbReference type="SAM" id="Phobius"/>
    </source>
</evidence>
<keyword evidence="1" id="KW-1133">Transmembrane helix</keyword>
<dbReference type="EMBL" id="CP015079">
    <property type="protein sequence ID" value="ANH38392.1"/>
    <property type="molecule type" value="Genomic_DNA"/>
</dbReference>
<feature type="domain" description="DUF8017" evidence="2">
    <location>
        <begin position="53"/>
        <end position="236"/>
    </location>
</feature>
<keyword evidence="1" id="KW-0472">Membrane</keyword>
<keyword evidence="4" id="KW-1185">Reference proteome</keyword>
<dbReference type="RefSeq" id="WP_068108787.1">
    <property type="nucleotide sequence ID" value="NZ_CP015079.1"/>
</dbReference>
<dbReference type="Proteomes" id="UP000077868">
    <property type="component" value="Chromosome"/>
</dbReference>
<gene>
    <name evidence="3" type="ORF">I601_1963</name>
</gene>
<feature type="transmembrane region" description="Helical" evidence="1">
    <location>
        <begin position="12"/>
        <end position="36"/>
    </location>
</feature>
<dbReference type="PATRIC" id="fig|1300347.3.peg.1963"/>
<dbReference type="STRING" id="1300347.I601_1963"/>
<keyword evidence="1" id="KW-0812">Transmembrane</keyword>
<organism evidence="3 4">
    <name type="scientific">Nocardioides dokdonensis FR1436</name>
    <dbReference type="NCBI Taxonomy" id="1300347"/>
    <lineage>
        <taxon>Bacteria</taxon>
        <taxon>Bacillati</taxon>
        <taxon>Actinomycetota</taxon>
        <taxon>Actinomycetes</taxon>
        <taxon>Propionibacteriales</taxon>
        <taxon>Nocardioidaceae</taxon>
        <taxon>Nocardioides</taxon>
    </lineage>
</organism>
<reference evidence="3 4" key="1">
    <citation type="submission" date="2016-03" db="EMBL/GenBank/DDBJ databases">
        <title>Complete genome sequence of a soil Actinobacterium, Nocardioides dokdonensis FR1436.</title>
        <authorList>
            <person name="Kwon S.-K."/>
            <person name="Kim K."/>
            <person name="Kim J.F."/>
        </authorList>
    </citation>
    <scope>NUCLEOTIDE SEQUENCE [LARGE SCALE GENOMIC DNA]</scope>
    <source>
        <strain evidence="3 4">FR1436</strain>
    </source>
</reference>
<sequence length="237" mass="24490">MGTRADRLPWPLVALAVLTSALVLVTGGVVVAGWVARPGDGPAGPTAGEATAGTPVVRDLGPGAAAFDFSGDWSLRPPGTSVFYTDAEGRISAALDGAAVYRDGFCDRAGAAHRPSNRAVAGFGRVSRLGARRTSRAVAQQWRAAIAFDSRTGTVHETSRVRTRDVELADGAAAVRSDFTLRIAEPSACEAARVRTSVVSLDTGGWTASLVLVRDVAVPDALGDAEAERLLASLRPA</sequence>
<proteinExistence type="predicted"/>
<dbReference type="AlphaFoldDB" id="A0A1A9GL58"/>
<dbReference type="KEGG" id="ndk:I601_1963"/>
<protein>
    <recommendedName>
        <fullName evidence="2">DUF8017 domain-containing protein</fullName>
    </recommendedName>
</protein>
<accession>A0A1A9GL58</accession>
<name>A0A1A9GL58_9ACTN</name>